<keyword evidence="2" id="KW-1185">Reference proteome</keyword>
<organism evidence="1 2">
    <name type="scientific">Streptomyces ramulosus</name>
    <dbReference type="NCBI Taxonomy" id="47762"/>
    <lineage>
        <taxon>Bacteria</taxon>
        <taxon>Bacillati</taxon>
        <taxon>Actinomycetota</taxon>
        <taxon>Actinomycetes</taxon>
        <taxon>Kitasatosporales</taxon>
        <taxon>Streptomycetaceae</taxon>
        <taxon>Streptomyces</taxon>
    </lineage>
</organism>
<reference evidence="2" key="1">
    <citation type="journal article" date="2019" name="Int. J. Syst. Evol. Microbiol.">
        <title>The Global Catalogue of Microorganisms (GCM) 10K type strain sequencing project: providing services to taxonomists for standard genome sequencing and annotation.</title>
        <authorList>
            <consortium name="The Broad Institute Genomics Platform"/>
            <consortium name="The Broad Institute Genome Sequencing Center for Infectious Disease"/>
            <person name="Wu L."/>
            <person name="Ma J."/>
        </authorList>
    </citation>
    <scope>NUCLEOTIDE SEQUENCE [LARGE SCALE GENOMIC DNA]</scope>
    <source>
        <strain evidence="2">CGMCC 1.15809</strain>
    </source>
</reference>
<name>A0ABW1FRZ0_9ACTN</name>
<dbReference type="RefSeq" id="WP_345077155.1">
    <property type="nucleotide sequence ID" value="NZ_BAAAWG010000001.1"/>
</dbReference>
<accession>A0ABW1FRZ0</accession>
<gene>
    <name evidence="1" type="ORF">ACFP3M_30855</name>
</gene>
<evidence type="ECO:0000313" key="2">
    <source>
        <dbReference type="Proteomes" id="UP001596241"/>
    </source>
</evidence>
<evidence type="ECO:0000313" key="1">
    <source>
        <dbReference type="EMBL" id="MFC5897212.1"/>
    </source>
</evidence>
<comment type="caution">
    <text evidence="1">The sequence shown here is derived from an EMBL/GenBank/DDBJ whole genome shotgun (WGS) entry which is preliminary data.</text>
</comment>
<dbReference type="Proteomes" id="UP001596241">
    <property type="component" value="Unassembled WGS sequence"/>
</dbReference>
<proteinExistence type="predicted"/>
<protein>
    <submittedName>
        <fullName evidence="1">Uncharacterized protein</fullName>
    </submittedName>
</protein>
<sequence length="114" mass="12263">MFVHELRPDLRGTVTGLDHGVDEWLNGIDGGRPARKWLAGAGIVTVQRGPDGSPGDAVASLQCPCRESFRFSVVADALVELLLVDLLRRRGRWTWLATSAGFSTTAEVCPSDGT</sequence>
<dbReference type="EMBL" id="JBHSPW010000019">
    <property type="protein sequence ID" value="MFC5897212.1"/>
    <property type="molecule type" value="Genomic_DNA"/>
</dbReference>